<feature type="domain" description="M23ase beta-sheet core" evidence="2">
    <location>
        <begin position="88"/>
        <end position="184"/>
    </location>
</feature>
<dbReference type="Proteomes" id="UP000635606">
    <property type="component" value="Unassembled WGS sequence"/>
</dbReference>
<dbReference type="RefSeq" id="WP_203925661.1">
    <property type="nucleotide sequence ID" value="NZ_BOPH01000007.1"/>
</dbReference>
<dbReference type="GO" id="GO:0004222">
    <property type="term" value="F:metalloendopeptidase activity"/>
    <property type="evidence" value="ECO:0007669"/>
    <property type="project" value="TreeGrafter"/>
</dbReference>
<proteinExistence type="predicted"/>
<dbReference type="PROSITE" id="PS51257">
    <property type="entry name" value="PROKAR_LIPOPROTEIN"/>
    <property type="match status" value="1"/>
</dbReference>
<dbReference type="CDD" id="cd12797">
    <property type="entry name" value="M23_peptidase"/>
    <property type="match status" value="1"/>
</dbReference>
<dbReference type="InterPro" id="IPR016047">
    <property type="entry name" value="M23ase_b-sheet_dom"/>
</dbReference>
<dbReference type="PANTHER" id="PTHR21666">
    <property type="entry name" value="PEPTIDASE-RELATED"/>
    <property type="match status" value="1"/>
</dbReference>
<dbReference type="InterPro" id="IPR050570">
    <property type="entry name" value="Cell_wall_metabolism_enzyme"/>
</dbReference>
<sequence length="237" mass="24658">MGRVFRRLLVTVAVVGVLAGCSDGGPTERPRADESATNAAAAAEKSAPPSASRSMPPSASAPAAAPRYVFPVDGRNSYAREHHDYPASDIIAACGTVVRAVTDGVVLEVSRVDTFDKATSGGGDRGGLSVSMVGDDGVRYYGSHFSVIDPVVQPGVRVAAGSRLGLVGKTGNANNTCHLHLGISPACARTADWWVRRGVVWPWPYLDAWKAGQPRSPVAEVSAWQAGHGCPSQAPDN</sequence>
<feature type="compositionally biased region" description="Low complexity" evidence="1">
    <location>
        <begin position="35"/>
        <end position="63"/>
    </location>
</feature>
<evidence type="ECO:0000259" key="2">
    <source>
        <dbReference type="Pfam" id="PF01551"/>
    </source>
</evidence>
<dbReference type="Gene3D" id="2.70.70.10">
    <property type="entry name" value="Glucose Permease (Domain IIA)"/>
    <property type="match status" value="1"/>
</dbReference>
<dbReference type="InterPro" id="IPR011055">
    <property type="entry name" value="Dup_hybrid_motif"/>
</dbReference>
<accession>A0A8J4E801</accession>
<comment type="caution">
    <text evidence="3">The sequence shown here is derived from an EMBL/GenBank/DDBJ whole genome shotgun (WGS) entry which is preliminary data.</text>
</comment>
<organism evidence="3 4">
    <name type="scientific">Virgisporangium ochraceum</name>
    <dbReference type="NCBI Taxonomy" id="65505"/>
    <lineage>
        <taxon>Bacteria</taxon>
        <taxon>Bacillati</taxon>
        <taxon>Actinomycetota</taxon>
        <taxon>Actinomycetes</taxon>
        <taxon>Micromonosporales</taxon>
        <taxon>Micromonosporaceae</taxon>
        <taxon>Virgisporangium</taxon>
    </lineage>
</organism>
<reference evidence="3" key="1">
    <citation type="submission" date="2021-01" db="EMBL/GenBank/DDBJ databases">
        <title>Whole genome shotgun sequence of Virgisporangium ochraceum NBRC 16418.</title>
        <authorList>
            <person name="Komaki H."/>
            <person name="Tamura T."/>
        </authorList>
    </citation>
    <scope>NUCLEOTIDE SEQUENCE</scope>
    <source>
        <strain evidence="3">NBRC 16418</strain>
    </source>
</reference>
<gene>
    <name evidence="3" type="ORF">Voc01_005820</name>
</gene>
<dbReference type="Pfam" id="PF01551">
    <property type="entry name" value="Peptidase_M23"/>
    <property type="match status" value="1"/>
</dbReference>
<name>A0A8J4E801_9ACTN</name>
<dbReference type="PANTHER" id="PTHR21666:SF268">
    <property type="entry name" value="PEPTIDASE M23 DOMAIN-CONTAINING PROTEIN"/>
    <property type="match status" value="1"/>
</dbReference>
<evidence type="ECO:0000313" key="3">
    <source>
        <dbReference type="EMBL" id="GIJ65665.1"/>
    </source>
</evidence>
<dbReference type="AlphaFoldDB" id="A0A8J4E801"/>
<feature type="region of interest" description="Disordered" evidence="1">
    <location>
        <begin position="23"/>
        <end position="63"/>
    </location>
</feature>
<dbReference type="EMBL" id="BOPH01000007">
    <property type="protein sequence ID" value="GIJ65665.1"/>
    <property type="molecule type" value="Genomic_DNA"/>
</dbReference>
<dbReference type="SUPFAM" id="SSF51261">
    <property type="entry name" value="Duplicated hybrid motif"/>
    <property type="match status" value="1"/>
</dbReference>
<protein>
    <recommendedName>
        <fullName evidence="2">M23ase beta-sheet core domain-containing protein</fullName>
    </recommendedName>
</protein>
<evidence type="ECO:0000313" key="4">
    <source>
        <dbReference type="Proteomes" id="UP000635606"/>
    </source>
</evidence>
<keyword evidence="4" id="KW-1185">Reference proteome</keyword>
<evidence type="ECO:0000256" key="1">
    <source>
        <dbReference type="SAM" id="MobiDB-lite"/>
    </source>
</evidence>